<dbReference type="RefSeq" id="WP_281756371.1">
    <property type="nucleotide sequence ID" value="NZ_BRVP01000030.1"/>
</dbReference>
<evidence type="ECO:0000313" key="1">
    <source>
        <dbReference type="EMBL" id="GLB54017.1"/>
    </source>
</evidence>
<reference evidence="1" key="1">
    <citation type="submission" date="2022-07" db="EMBL/GenBank/DDBJ databases">
        <title>Taxonomy of Novel Oxalotrophic and Methylotrophic Bacteria.</title>
        <authorList>
            <person name="Sahin N."/>
            <person name="Tani A."/>
        </authorList>
    </citation>
    <scope>NUCLEOTIDE SEQUENCE</scope>
    <source>
        <strain evidence="1">AM327</strain>
    </source>
</reference>
<accession>A0A9W6B8K8</accession>
<organism evidence="1 2">
    <name type="scientific">Neptunitalea chrysea</name>
    <dbReference type="NCBI Taxonomy" id="1647581"/>
    <lineage>
        <taxon>Bacteria</taxon>
        <taxon>Pseudomonadati</taxon>
        <taxon>Bacteroidota</taxon>
        <taxon>Flavobacteriia</taxon>
        <taxon>Flavobacteriales</taxon>
        <taxon>Flavobacteriaceae</taxon>
        <taxon>Neptunitalea</taxon>
    </lineage>
</organism>
<sequence>MELDKIFIKENSLFNTVVKEIRLFLNISGEVEIELIITNFSSRSIFKTIKLSFIGVIEYSFFYNLNYYFYNIEDYKFFKTNSYYYLSLDPDMEIEEISQKDMDFIKCKNIELEEME</sequence>
<evidence type="ECO:0000313" key="2">
    <source>
        <dbReference type="Proteomes" id="UP001143545"/>
    </source>
</evidence>
<dbReference type="EMBL" id="BRVP01000030">
    <property type="protein sequence ID" value="GLB54017.1"/>
    <property type="molecule type" value="Genomic_DNA"/>
</dbReference>
<keyword evidence="2" id="KW-1185">Reference proteome</keyword>
<gene>
    <name evidence="1" type="ORF">NBRC110019_30580</name>
</gene>
<protein>
    <submittedName>
        <fullName evidence="1">Uncharacterized protein</fullName>
    </submittedName>
</protein>
<dbReference type="Proteomes" id="UP001143545">
    <property type="component" value="Unassembled WGS sequence"/>
</dbReference>
<name>A0A9W6B8K8_9FLAO</name>
<proteinExistence type="predicted"/>
<comment type="caution">
    <text evidence="1">The sequence shown here is derived from an EMBL/GenBank/DDBJ whole genome shotgun (WGS) entry which is preliminary data.</text>
</comment>
<dbReference type="AlphaFoldDB" id="A0A9W6B8K8"/>